<dbReference type="CDD" id="cd01129">
    <property type="entry name" value="PulE-GspE-like"/>
    <property type="match status" value="1"/>
</dbReference>
<dbReference type="InterPro" id="IPR003593">
    <property type="entry name" value="AAA+_ATPase"/>
</dbReference>
<dbReference type="Gene3D" id="3.40.50.300">
    <property type="entry name" value="P-loop containing nucleotide triphosphate hydrolases"/>
    <property type="match status" value="1"/>
</dbReference>
<dbReference type="Gene3D" id="3.30.300.160">
    <property type="entry name" value="Type II secretion system, protein E, N-terminal domain"/>
    <property type="match status" value="1"/>
</dbReference>
<keyword evidence="2" id="KW-0547">Nucleotide-binding</keyword>
<dbReference type="AlphaFoldDB" id="A0A5S9F299"/>
<evidence type="ECO:0000256" key="3">
    <source>
        <dbReference type="ARBA" id="ARBA00022840"/>
    </source>
</evidence>
<dbReference type="Proteomes" id="UP000326354">
    <property type="component" value="Chromosome"/>
</dbReference>
<proteinExistence type="inferred from homology"/>
<dbReference type="OrthoDB" id="244550at2"/>
<dbReference type="GO" id="GO:0005886">
    <property type="term" value="C:plasma membrane"/>
    <property type="evidence" value="ECO:0007669"/>
    <property type="project" value="TreeGrafter"/>
</dbReference>
<dbReference type="GO" id="GO:0005524">
    <property type="term" value="F:ATP binding"/>
    <property type="evidence" value="ECO:0007669"/>
    <property type="project" value="UniProtKB-KW"/>
</dbReference>
<evidence type="ECO:0000313" key="6">
    <source>
        <dbReference type="Proteomes" id="UP000326354"/>
    </source>
</evidence>
<evidence type="ECO:0000313" key="5">
    <source>
        <dbReference type="EMBL" id="BBM82893.1"/>
    </source>
</evidence>
<dbReference type="KEGG" id="uam:UABAM_01236"/>
<dbReference type="Pfam" id="PF00437">
    <property type="entry name" value="T2SSE"/>
    <property type="match status" value="1"/>
</dbReference>
<protein>
    <submittedName>
        <fullName evidence="5">General secretory pathway protein GspE</fullName>
    </submittedName>
</protein>
<feature type="domain" description="Bacterial type II secretion system protein E" evidence="4">
    <location>
        <begin position="414"/>
        <end position="428"/>
    </location>
</feature>
<reference evidence="5 6" key="1">
    <citation type="submission" date="2019-08" db="EMBL/GenBank/DDBJ databases">
        <title>Complete genome sequence of Candidatus Uab amorphum.</title>
        <authorList>
            <person name="Shiratori T."/>
            <person name="Suzuki S."/>
            <person name="Kakizawa Y."/>
            <person name="Ishida K."/>
        </authorList>
    </citation>
    <scope>NUCLEOTIDE SEQUENCE [LARGE SCALE GENOMIC DNA]</scope>
    <source>
        <strain evidence="5 6">SRT547</strain>
    </source>
</reference>
<keyword evidence="3" id="KW-0067">ATP-binding</keyword>
<dbReference type="PANTHER" id="PTHR30258">
    <property type="entry name" value="TYPE II SECRETION SYSTEM PROTEIN GSPE-RELATED"/>
    <property type="match status" value="1"/>
</dbReference>
<dbReference type="GO" id="GO:0016887">
    <property type="term" value="F:ATP hydrolysis activity"/>
    <property type="evidence" value="ECO:0007669"/>
    <property type="project" value="TreeGrafter"/>
</dbReference>
<accession>A0A5S9F299</accession>
<evidence type="ECO:0000256" key="2">
    <source>
        <dbReference type="ARBA" id="ARBA00022741"/>
    </source>
</evidence>
<organism evidence="5 6">
    <name type="scientific">Uabimicrobium amorphum</name>
    <dbReference type="NCBI Taxonomy" id="2596890"/>
    <lineage>
        <taxon>Bacteria</taxon>
        <taxon>Pseudomonadati</taxon>
        <taxon>Planctomycetota</taxon>
        <taxon>Candidatus Uabimicrobiia</taxon>
        <taxon>Candidatus Uabimicrobiales</taxon>
        <taxon>Candidatus Uabimicrobiaceae</taxon>
        <taxon>Candidatus Uabimicrobium</taxon>
    </lineage>
</organism>
<keyword evidence="6" id="KW-1185">Reference proteome</keyword>
<comment type="similarity">
    <text evidence="1">Belongs to the GSP E family.</text>
</comment>
<dbReference type="InterPro" id="IPR037257">
    <property type="entry name" value="T2SS_E_N_sf"/>
</dbReference>
<dbReference type="Gene3D" id="3.30.450.90">
    <property type="match status" value="1"/>
</dbReference>
<name>A0A5S9F299_UABAM</name>
<dbReference type="PANTHER" id="PTHR30258:SF1">
    <property type="entry name" value="PROTEIN TRANSPORT PROTEIN HOFB HOMOLOG"/>
    <property type="match status" value="1"/>
</dbReference>
<dbReference type="InterPro" id="IPR007831">
    <property type="entry name" value="T2SS_GspE_N"/>
</dbReference>
<dbReference type="EMBL" id="AP019860">
    <property type="protein sequence ID" value="BBM82893.1"/>
    <property type="molecule type" value="Genomic_DNA"/>
</dbReference>
<dbReference type="SUPFAM" id="SSF52540">
    <property type="entry name" value="P-loop containing nucleoside triphosphate hydrolases"/>
    <property type="match status" value="1"/>
</dbReference>
<sequence length="612" mass="68972">MAQTTTSLKYASSDFRLRRALINTKFMNMNEIDDYLNKAKQNKVTLAELLIEEDVISEDRLVNLIAIDGHMTPIDLKRIKTIDESVLSLLTAEDVRKHQAIPLSLIGDSLTVAVNDPFSSEVKETLEIRAQKKITFVLAKLQDIHTKINEFYKVEAKKDEHTSETKRVSQEKMSVLSSEDFDFLIKEAEVKAKDKSKEEEEKVQESVDGGIIRLANRVIVDAFNEGASDIHIEPYHGKEETIIRFRVDGECREYRRIPNALKRALITRIKIMCNLDIAERRLPQDGKIQFSNYGPLNIELRVATIPTVNGNEDAVMRILAASKPIPIEKMGFQKRNLDEFKKMVKIPYGLILVVGPTGSGKTTTLHSALGFINEPERKIWTAEDPVEITQRGLRQVQVLPKIGFTFASAMRAFLRADPDVIMIGEMRDHETAAMGIEASLTGHLVFSTLHTNSAPETVTRLIDMGLDPFNFADALLGVMAQRLTRRICDKCHTESPMDEEMYMNIRKEFDEEQFDKIVGYGTGLIPSLEEAVYHIGKGCSKCHDTGCRGRLGIHELLTGTDKIKALIQEKAKAENLRLQAIEDGMTTLKQDGFIKAFAGMTNFQQVRSVCIK</sequence>
<evidence type="ECO:0000256" key="1">
    <source>
        <dbReference type="ARBA" id="ARBA00006611"/>
    </source>
</evidence>
<dbReference type="SUPFAM" id="SSF160246">
    <property type="entry name" value="EspE N-terminal domain-like"/>
    <property type="match status" value="1"/>
</dbReference>
<dbReference type="RefSeq" id="WP_151967119.1">
    <property type="nucleotide sequence ID" value="NZ_AP019860.1"/>
</dbReference>
<dbReference type="InterPro" id="IPR001482">
    <property type="entry name" value="T2SS/T4SS_dom"/>
</dbReference>
<gene>
    <name evidence="5" type="ORF">UABAM_01236</name>
</gene>
<dbReference type="PROSITE" id="PS00662">
    <property type="entry name" value="T2SP_E"/>
    <property type="match status" value="1"/>
</dbReference>
<dbReference type="SMART" id="SM00382">
    <property type="entry name" value="AAA"/>
    <property type="match status" value="1"/>
</dbReference>
<evidence type="ECO:0000259" key="4">
    <source>
        <dbReference type="PROSITE" id="PS00662"/>
    </source>
</evidence>
<dbReference type="Pfam" id="PF05157">
    <property type="entry name" value="MshEN"/>
    <property type="match status" value="1"/>
</dbReference>
<dbReference type="InterPro" id="IPR027417">
    <property type="entry name" value="P-loop_NTPase"/>
</dbReference>